<sequence length="374" mass="40183">MSIYTQPDAVAPSSDTVIDSYLGCLWNLKDKVMTLIHQYHLMLLQKMECDLGNLVTCNTDSFRSQLTDVFAQLNEVEVQLNGLEAWSGLPPECFAPISSTSPAISLDPDQISLEAQTLVELVRRLQLGLRSMVNISSVQPSAPTSIGDTVQIGDAGKPTKTVASSLPKRNPPTPTLPSNRPESHLPIVHGAGGLPGLVSSQSGFTGVHSQLPDTAPYPTTEEANSMVSTSHFVYKSPSALPVMSTTTRSPVTDRRHLDPGEAYAAFPGVGKSSTGPPSYASMTVPPYDQTTVTSYPYVSSNSTQEPVSLAPPGRIATVSYIDPITNQQTSTRADYSIQNTRSVGNLDQHAFIYSATKSHCVHLIGYFQPITITC</sequence>
<dbReference type="OrthoDB" id="10059330at2759"/>
<feature type="region of interest" description="Disordered" evidence="1">
    <location>
        <begin position="146"/>
        <end position="184"/>
    </location>
</feature>
<evidence type="ECO:0000313" key="2">
    <source>
        <dbReference type="EMBL" id="KAF8562562.1"/>
    </source>
</evidence>
<evidence type="ECO:0000313" key="3">
    <source>
        <dbReference type="Proteomes" id="UP000699462"/>
    </source>
</evidence>
<protein>
    <submittedName>
        <fullName evidence="2">Uncharacterized protein</fullName>
    </submittedName>
</protein>
<dbReference type="Proteomes" id="UP000699462">
    <property type="component" value="Unassembled WGS sequence"/>
</dbReference>
<gene>
    <name evidence="2" type="ORF">P879_08082</name>
</gene>
<name>A0A8T0D4Q9_9TREM</name>
<keyword evidence="3" id="KW-1185">Reference proteome</keyword>
<accession>A0A8T0D4Q9</accession>
<dbReference type="EMBL" id="JTDF01019183">
    <property type="protein sequence ID" value="KAF8562562.1"/>
    <property type="molecule type" value="Genomic_DNA"/>
</dbReference>
<comment type="caution">
    <text evidence="2">The sequence shown here is derived from an EMBL/GenBank/DDBJ whole genome shotgun (WGS) entry which is preliminary data.</text>
</comment>
<dbReference type="AlphaFoldDB" id="A0A8T0D4Q9"/>
<organism evidence="2 3">
    <name type="scientific">Paragonimus westermani</name>
    <dbReference type="NCBI Taxonomy" id="34504"/>
    <lineage>
        <taxon>Eukaryota</taxon>
        <taxon>Metazoa</taxon>
        <taxon>Spiralia</taxon>
        <taxon>Lophotrochozoa</taxon>
        <taxon>Platyhelminthes</taxon>
        <taxon>Trematoda</taxon>
        <taxon>Digenea</taxon>
        <taxon>Plagiorchiida</taxon>
        <taxon>Troglotremata</taxon>
        <taxon>Troglotrematidae</taxon>
        <taxon>Paragonimus</taxon>
    </lineage>
</organism>
<evidence type="ECO:0000256" key="1">
    <source>
        <dbReference type="SAM" id="MobiDB-lite"/>
    </source>
</evidence>
<proteinExistence type="predicted"/>
<reference evidence="2 3" key="1">
    <citation type="submission" date="2019-07" db="EMBL/GenBank/DDBJ databases">
        <title>Annotation for the trematode Paragonimus westermani.</title>
        <authorList>
            <person name="Choi Y.-J."/>
        </authorList>
    </citation>
    <scope>NUCLEOTIDE SEQUENCE [LARGE SCALE GENOMIC DNA]</scope>
    <source>
        <strain evidence="2">180907_Pwestermani</strain>
    </source>
</reference>